<feature type="coiled-coil region" evidence="2">
    <location>
        <begin position="597"/>
        <end position="812"/>
    </location>
</feature>
<name>A0AAV7WJR9_PLEWA</name>
<protein>
    <recommendedName>
        <fullName evidence="4">Protein FAM184A/B N-terminal domain-containing protein</fullName>
    </recommendedName>
</protein>
<keyword evidence="6" id="KW-1185">Reference proteome</keyword>
<gene>
    <name evidence="5" type="ORF">NDU88_001917</name>
</gene>
<keyword evidence="1 2" id="KW-0175">Coiled coil</keyword>
<dbReference type="AlphaFoldDB" id="A0AAV7WJR9"/>
<evidence type="ECO:0000259" key="4">
    <source>
        <dbReference type="Pfam" id="PF15665"/>
    </source>
</evidence>
<reference evidence="5" key="1">
    <citation type="journal article" date="2022" name="bioRxiv">
        <title>Sequencing and chromosome-scale assembly of the giantPleurodeles waltlgenome.</title>
        <authorList>
            <person name="Brown T."/>
            <person name="Elewa A."/>
            <person name="Iarovenko S."/>
            <person name="Subramanian E."/>
            <person name="Araus A.J."/>
            <person name="Petzold A."/>
            <person name="Susuki M."/>
            <person name="Suzuki K.-i.T."/>
            <person name="Hayashi T."/>
            <person name="Toyoda A."/>
            <person name="Oliveira C."/>
            <person name="Osipova E."/>
            <person name="Leigh N.D."/>
            <person name="Simon A."/>
            <person name="Yun M.H."/>
        </authorList>
    </citation>
    <scope>NUCLEOTIDE SEQUENCE</scope>
    <source>
        <strain evidence="5">20211129_DDA</strain>
        <tissue evidence="5">Liver</tissue>
    </source>
</reference>
<sequence>MVHPPATCNDSKTEHQDPLEEYSQEIHTKMCKKIAQLTKVIYSLNMKNDELEANIHTIKDSHKDEIDHIVTETNEKINQYKMKEQEELDLRQRLQALEEAMELHKKLREEAIADLALYKKQVEERDHRTEIEHAEKIICLSSEMLDMKTDFEKQLQLMNQEADNLRKECTAYRKESLDRKEKLNEQHSLELQSLLAEMKSLKTENRKISEECVQKTIKLQANCEKEKEALKRVLQQSVTETLKQWQQRELEQRKGFQAQEAALQQQVKKLELDIEAKSQKICELKKHSHKMKDRIQELETQLRETRHEALETNDVLKKMEEELTVAKERLMMQEHEIESKTEQVKTVLNSQNEAVSEVVDLKNQISQLQNPCTKASRGKKGADDSLMLKQCLEEHALEKEEMNLRHEEELCKIKRQSDEEKMRLKEQLVRGLEELVKKHTAEIKSVQASMEAERRKLQQDIQLQLEEFKKQSENEIQQQEKEKEILKGKLKDSLLEVARLEDIVKQKQSTVGHKEMPQSHSKKARDRLQQDLDRARFRILELQDQLQREREKLKEQLTSTSARKEEKARTECKCAPKKDDQQPLSPEKKDMDVKALQEDWKKQRHDLQSQIAQLKQTLEQQGSRSKEALKELTVQTSKEKEKLFQDLQGCIKQSQTVKAQLEATHQRALKNLEKSKRQEIKEIEERAKKERAECLRLQSQSHRLEMKALEEKANIELQAERDCVLKQQTALLDSLRAELSEQQISCSKQRKKIEELLNELKHLQGLRKQQEESSQSQMKSLLGEVNNCQNEISELKKENSLLKDSADLLSAELEIQKKEAAHFHEKEERHRRLVEEDLKMKQKIELDSLRQDHRKEMQTMVSEFSSSQAHLQAKIVSLENEIKEMEEKPRKREARPEDLQLIGRLQEKLSERDQVIKRLSEERKLKHAVPSGEAHRNRSYSFSPNPGNLTPTMKKKKIDEAPLRVVSVPNLVSYEKSFANCDIIQKKSIRQIVKSPSLDQSPSRGRPCEQPLKPTDSTPITRPPVNVVAKPSEDQAQETKRPEWFTKYFSF</sequence>
<dbReference type="EMBL" id="JANPWB010000001">
    <property type="protein sequence ID" value="KAJ1214294.1"/>
    <property type="molecule type" value="Genomic_DNA"/>
</dbReference>
<feature type="compositionally biased region" description="Basic and acidic residues" evidence="3">
    <location>
        <begin position="1031"/>
        <end position="1041"/>
    </location>
</feature>
<evidence type="ECO:0000256" key="3">
    <source>
        <dbReference type="SAM" id="MobiDB-lite"/>
    </source>
</evidence>
<evidence type="ECO:0000256" key="1">
    <source>
        <dbReference type="ARBA" id="ARBA00023054"/>
    </source>
</evidence>
<feature type="compositionally biased region" description="Basic and acidic residues" evidence="3">
    <location>
        <begin position="562"/>
        <end position="590"/>
    </location>
</feature>
<dbReference type="PANTHER" id="PTHR18870">
    <property type="entry name" value="PROTEIN TAG-278-RELATED"/>
    <property type="match status" value="1"/>
</dbReference>
<feature type="region of interest" description="Disordered" evidence="3">
    <location>
        <begin position="552"/>
        <end position="590"/>
    </location>
</feature>
<comment type="caution">
    <text evidence="5">The sequence shown here is derived from an EMBL/GenBank/DDBJ whole genome shotgun (WGS) entry which is preliminary data.</text>
</comment>
<evidence type="ECO:0000256" key="2">
    <source>
        <dbReference type="SAM" id="Coils"/>
    </source>
</evidence>
<feature type="compositionally biased region" description="Polar residues" evidence="3">
    <location>
        <begin position="939"/>
        <end position="951"/>
    </location>
</feature>
<feature type="coiled-coil region" evidence="2">
    <location>
        <begin position="80"/>
        <end position="114"/>
    </location>
</feature>
<feature type="coiled-coil region" evidence="2">
    <location>
        <begin position="253"/>
        <end position="343"/>
    </location>
</feature>
<feature type="domain" description="Protein FAM184A/B N-terminal" evidence="4">
    <location>
        <begin position="40"/>
        <end position="160"/>
    </location>
</feature>
<evidence type="ECO:0000313" key="5">
    <source>
        <dbReference type="EMBL" id="KAJ1214294.1"/>
    </source>
</evidence>
<feature type="region of interest" description="Disordered" evidence="3">
    <location>
        <begin position="993"/>
        <end position="1041"/>
    </location>
</feature>
<feature type="region of interest" description="Disordered" evidence="3">
    <location>
        <begin position="926"/>
        <end position="953"/>
    </location>
</feature>
<feature type="coiled-coil region" evidence="2">
    <location>
        <begin position="429"/>
        <end position="496"/>
    </location>
</feature>
<feature type="region of interest" description="Disordered" evidence="3">
    <location>
        <begin position="506"/>
        <end position="528"/>
    </location>
</feature>
<feature type="coiled-coil region" evidence="2">
    <location>
        <begin position="868"/>
        <end position="922"/>
    </location>
</feature>
<proteinExistence type="predicted"/>
<dbReference type="InterPro" id="IPR039478">
    <property type="entry name" value="FAM184A/B_N"/>
</dbReference>
<dbReference type="Proteomes" id="UP001066276">
    <property type="component" value="Chromosome 1_1"/>
</dbReference>
<evidence type="ECO:0000313" key="6">
    <source>
        <dbReference type="Proteomes" id="UP001066276"/>
    </source>
</evidence>
<accession>A0AAV7WJR9</accession>
<dbReference type="Pfam" id="PF15665">
    <property type="entry name" value="FAM184"/>
    <property type="match status" value="1"/>
</dbReference>
<feature type="coiled-coil region" evidence="2">
    <location>
        <begin position="148"/>
        <end position="211"/>
    </location>
</feature>
<organism evidence="5 6">
    <name type="scientific">Pleurodeles waltl</name>
    <name type="common">Iberian ribbed newt</name>
    <dbReference type="NCBI Taxonomy" id="8319"/>
    <lineage>
        <taxon>Eukaryota</taxon>
        <taxon>Metazoa</taxon>
        <taxon>Chordata</taxon>
        <taxon>Craniata</taxon>
        <taxon>Vertebrata</taxon>
        <taxon>Euteleostomi</taxon>
        <taxon>Amphibia</taxon>
        <taxon>Batrachia</taxon>
        <taxon>Caudata</taxon>
        <taxon>Salamandroidea</taxon>
        <taxon>Salamandridae</taxon>
        <taxon>Pleurodelinae</taxon>
        <taxon>Pleurodeles</taxon>
    </lineage>
</organism>
<dbReference type="PANTHER" id="PTHR18870:SF8">
    <property type="entry name" value="PROTEIN FAM184B"/>
    <property type="match status" value="1"/>
</dbReference>